<dbReference type="Proteomes" id="UP001300692">
    <property type="component" value="Unassembled WGS sequence"/>
</dbReference>
<comment type="caution">
    <text evidence="1">The sequence shown here is derived from an EMBL/GenBank/DDBJ whole genome shotgun (WGS) entry which is preliminary data.</text>
</comment>
<dbReference type="RefSeq" id="WP_264138146.1">
    <property type="nucleotide sequence ID" value="NZ_JAOYOD010000001.1"/>
</dbReference>
<gene>
    <name evidence="1" type="ORF">N7U62_11650</name>
</gene>
<reference evidence="1 2" key="1">
    <citation type="submission" date="2022-10" db="EMBL/GenBank/DDBJ databases">
        <title>Comparative genomics and taxonomic characterization of three novel marine species of genus Reichenbachiella exhibiting antioxidant and polysaccharide degradation activities.</title>
        <authorList>
            <person name="Muhammad N."/>
            <person name="Lee Y.-J."/>
            <person name="Ko J."/>
            <person name="Kim S.-G."/>
        </authorList>
    </citation>
    <scope>NUCLEOTIDE SEQUENCE [LARGE SCALE GENOMIC DNA]</scope>
    <source>
        <strain evidence="1 2">ABR2-5</strain>
    </source>
</reference>
<evidence type="ECO:0000313" key="1">
    <source>
        <dbReference type="EMBL" id="MCV9387322.1"/>
    </source>
</evidence>
<evidence type="ECO:0000313" key="2">
    <source>
        <dbReference type="Proteomes" id="UP001300692"/>
    </source>
</evidence>
<keyword evidence="2" id="KW-1185">Reference proteome</keyword>
<evidence type="ECO:0008006" key="3">
    <source>
        <dbReference type="Google" id="ProtNLM"/>
    </source>
</evidence>
<dbReference type="EMBL" id="JAOYOD010000001">
    <property type="protein sequence ID" value="MCV9387322.1"/>
    <property type="molecule type" value="Genomic_DNA"/>
</dbReference>
<sequence length="174" mass="20461">MNNEVERDEILKNMADLCSKYRGIIIHETIFIETGIDLLISGYFTNNDKIRSEDLHILIAHKSSGISFSSKFQILSYLLNTHFIDFKKKHPKFLKSLDDLMNIRNKVAHRRMLVPEKIIDFDNDTIHLYWSSTKKGRFVMETEILNSKVISDFIDSKNKIYHQLNELIDLAENR</sequence>
<proteinExistence type="predicted"/>
<name>A0ABT3CUQ0_9BACT</name>
<organism evidence="1 2">
    <name type="scientific">Reichenbachiella ulvae</name>
    <dbReference type="NCBI Taxonomy" id="2980104"/>
    <lineage>
        <taxon>Bacteria</taxon>
        <taxon>Pseudomonadati</taxon>
        <taxon>Bacteroidota</taxon>
        <taxon>Cytophagia</taxon>
        <taxon>Cytophagales</taxon>
        <taxon>Reichenbachiellaceae</taxon>
        <taxon>Reichenbachiella</taxon>
    </lineage>
</organism>
<accession>A0ABT3CUQ0</accession>
<protein>
    <recommendedName>
        <fullName evidence="3">pEK499-p136 HEPN domain-containing protein</fullName>
    </recommendedName>
</protein>